<evidence type="ECO:0000313" key="2">
    <source>
        <dbReference type="EMBL" id="KAG1803877.1"/>
    </source>
</evidence>
<keyword evidence="1" id="KW-1133">Transmembrane helix</keyword>
<dbReference type="GeneID" id="64595501"/>
<organism evidence="2 3">
    <name type="scientific">Suillus plorans</name>
    <dbReference type="NCBI Taxonomy" id="116603"/>
    <lineage>
        <taxon>Eukaryota</taxon>
        <taxon>Fungi</taxon>
        <taxon>Dikarya</taxon>
        <taxon>Basidiomycota</taxon>
        <taxon>Agaricomycotina</taxon>
        <taxon>Agaricomycetes</taxon>
        <taxon>Agaricomycetidae</taxon>
        <taxon>Boletales</taxon>
        <taxon>Suillineae</taxon>
        <taxon>Suillaceae</taxon>
        <taxon>Suillus</taxon>
    </lineage>
</organism>
<dbReference type="EMBL" id="JABBWE010000004">
    <property type="protein sequence ID" value="KAG1803877.1"/>
    <property type="molecule type" value="Genomic_DNA"/>
</dbReference>
<evidence type="ECO:0000256" key="1">
    <source>
        <dbReference type="SAM" id="Phobius"/>
    </source>
</evidence>
<keyword evidence="1" id="KW-0472">Membrane</keyword>
<reference evidence="2" key="1">
    <citation type="journal article" date="2020" name="New Phytol.">
        <title>Comparative genomics reveals dynamic genome evolution in host specialist ectomycorrhizal fungi.</title>
        <authorList>
            <person name="Lofgren L.A."/>
            <person name="Nguyen N.H."/>
            <person name="Vilgalys R."/>
            <person name="Ruytinx J."/>
            <person name="Liao H.L."/>
            <person name="Branco S."/>
            <person name="Kuo A."/>
            <person name="LaButti K."/>
            <person name="Lipzen A."/>
            <person name="Andreopoulos W."/>
            <person name="Pangilinan J."/>
            <person name="Riley R."/>
            <person name="Hundley H."/>
            <person name="Na H."/>
            <person name="Barry K."/>
            <person name="Grigoriev I.V."/>
            <person name="Stajich J.E."/>
            <person name="Kennedy P.G."/>
        </authorList>
    </citation>
    <scope>NUCLEOTIDE SEQUENCE</scope>
    <source>
        <strain evidence="2">S12</strain>
    </source>
</reference>
<dbReference type="RefSeq" id="XP_041166223.1">
    <property type="nucleotide sequence ID" value="XM_041301737.1"/>
</dbReference>
<accession>A0A9P7DV14</accession>
<dbReference type="Proteomes" id="UP000719766">
    <property type="component" value="Unassembled WGS sequence"/>
</dbReference>
<sequence length="167" mass="18242">MPLLASFIRFSFYPHVDFVAPRTPQTVLLYHHPARVPPQLNPRSNSGCQTVIGHCVCPYVAAGLCIGILVVTMISFIFCHPGRFCVTACVAVNSQALCIKCITGDASVGPRIDAVRSCTDVVGGRIEAILPVTASLKTPPQNRSRHLANQKRSCTWTGYRQVGWKHL</sequence>
<keyword evidence="1" id="KW-0812">Transmembrane</keyword>
<name>A0A9P7DV14_9AGAM</name>
<feature type="transmembrane region" description="Helical" evidence="1">
    <location>
        <begin position="51"/>
        <end position="78"/>
    </location>
</feature>
<keyword evidence="3" id="KW-1185">Reference proteome</keyword>
<comment type="caution">
    <text evidence="2">The sequence shown here is derived from an EMBL/GenBank/DDBJ whole genome shotgun (WGS) entry which is preliminary data.</text>
</comment>
<proteinExistence type="predicted"/>
<dbReference type="AlphaFoldDB" id="A0A9P7DV14"/>
<gene>
    <name evidence="2" type="ORF">HD556DRAFT_1330777</name>
</gene>
<protein>
    <submittedName>
        <fullName evidence="2">Uncharacterized protein</fullName>
    </submittedName>
</protein>
<evidence type="ECO:0000313" key="3">
    <source>
        <dbReference type="Proteomes" id="UP000719766"/>
    </source>
</evidence>